<name>A0A4P6KDL8_9MICO</name>
<gene>
    <name evidence="3" type="ORF">EVS81_04955</name>
</gene>
<dbReference type="AlphaFoldDB" id="A0A4P6KDL8"/>
<keyword evidence="4" id="KW-1185">Reference proteome</keyword>
<evidence type="ECO:0000313" key="3">
    <source>
        <dbReference type="EMBL" id="QBE48263.1"/>
    </source>
</evidence>
<feature type="region of interest" description="Disordered" evidence="1">
    <location>
        <begin position="1"/>
        <end position="35"/>
    </location>
</feature>
<dbReference type="PROSITE" id="PS51273">
    <property type="entry name" value="GATASE_TYPE_1"/>
    <property type="match status" value="1"/>
</dbReference>
<dbReference type="Proteomes" id="UP000289260">
    <property type="component" value="Chromosome"/>
</dbReference>
<dbReference type="OrthoDB" id="5196541at2"/>
<protein>
    <submittedName>
        <fullName evidence="3">Type 1 glutamine amidotransferase</fullName>
    </submittedName>
</protein>
<accession>A0A4P6KDL8</accession>
<keyword evidence="3" id="KW-0808">Transferase</keyword>
<reference evidence="3 4" key="1">
    <citation type="submission" date="2019-02" db="EMBL/GenBank/DDBJ databases">
        <authorList>
            <person name="Sun L."/>
            <person name="Pan D."/>
            <person name="Wu X."/>
        </authorList>
    </citation>
    <scope>NUCLEOTIDE SEQUENCE [LARGE SCALE GENOMIC DNA]</scope>
    <source>
        <strain evidence="3 4">JW-1</strain>
    </source>
</reference>
<feature type="compositionally biased region" description="Basic and acidic residues" evidence="1">
    <location>
        <begin position="1"/>
        <end position="10"/>
    </location>
</feature>
<dbReference type="KEGG" id="ltr:EVS81_04955"/>
<sequence>MSAPGRKESKLNQQRQPNEAPRVLVAQPDPQGGPDRLRGWALRHKIELDVRPGDHPDLPSNLDGYAGLIVLGGHMGDRDTAKYPWLQRLRELLHDARSRELPALGICLGAQLMASAFGGRVERGDLGFEAGVVMIRREEEAEFDPIFGRLPELMYSGAMHGDAITTLPKDAVLLATGEQYPHQAFRVGSCWGVQFHPEVSPAQYEKWVESLCAEDPANAESYRESIPEFQLLDDKIARGCAELAGNFFQLLGQHDIAKVGLPSRCRAPGPE</sequence>
<dbReference type="GO" id="GO:0016740">
    <property type="term" value="F:transferase activity"/>
    <property type="evidence" value="ECO:0007669"/>
    <property type="project" value="UniProtKB-KW"/>
</dbReference>
<dbReference type="SUPFAM" id="SSF52317">
    <property type="entry name" value="Class I glutamine amidotransferase-like"/>
    <property type="match status" value="1"/>
</dbReference>
<dbReference type="Gene3D" id="3.40.50.880">
    <property type="match status" value="1"/>
</dbReference>
<keyword evidence="3" id="KW-0315">Glutamine amidotransferase</keyword>
<evidence type="ECO:0000259" key="2">
    <source>
        <dbReference type="Pfam" id="PF00117"/>
    </source>
</evidence>
<feature type="domain" description="Glutamine amidotransferase" evidence="2">
    <location>
        <begin position="46"/>
        <end position="204"/>
    </location>
</feature>
<dbReference type="PANTHER" id="PTHR42695:SF5">
    <property type="entry name" value="GLUTAMINE AMIDOTRANSFERASE YLR126C-RELATED"/>
    <property type="match status" value="1"/>
</dbReference>
<dbReference type="GO" id="GO:0005829">
    <property type="term" value="C:cytosol"/>
    <property type="evidence" value="ECO:0007669"/>
    <property type="project" value="TreeGrafter"/>
</dbReference>
<dbReference type="InterPro" id="IPR029062">
    <property type="entry name" value="Class_I_gatase-like"/>
</dbReference>
<dbReference type="InterPro" id="IPR017926">
    <property type="entry name" value="GATASE"/>
</dbReference>
<evidence type="ECO:0000313" key="4">
    <source>
        <dbReference type="Proteomes" id="UP000289260"/>
    </source>
</evidence>
<dbReference type="Pfam" id="PF00117">
    <property type="entry name" value="GATase"/>
    <property type="match status" value="1"/>
</dbReference>
<evidence type="ECO:0000256" key="1">
    <source>
        <dbReference type="SAM" id="MobiDB-lite"/>
    </source>
</evidence>
<dbReference type="InterPro" id="IPR044992">
    <property type="entry name" value="ChyE-like"/>
</dbReference>
<dbReference type="CDD" id="cd01741">
    <property type="entry name" value="GATase1_1"/>
    <property type="match status" value="1"/>
</dbReference>
<proteinExistence type="predicted"/>
<dbReference type="EMBL" id="CP035806">
    <property type="protein sequence ID" value="QBE48263.1"/>
    <property type="molecule type" value="Genomic_DNA"/>
</dbReference>
<organism evidence="3 4">
    <name type="scientific">Leucobacter triazinivorans</name>
    <dbReference type="NCBI Taxonomy" id="1784719"/>
    <lineage>
        <taxon>Bacteria</taxon>
        <taxon>Bacillati</taxon>
        <taxon>Actinomycetota</taxon>
        <taxon>Actinomycetes</taxon>
        <taxon>Micrococcales</taxon>
        <taxon>Microbacteriaceae</taxon>
        <taxon>Leucobacter</taxon>
    </lineage>
</organism>
<dbReference type="PANTHER" id="PTHR42695">
    <property type="entry name" value="GLUTAMINE AMIDOTRANSFERASE YLR126C-RELATED"/>
    <property type="match status" value="1"/>
</dbReference>